<keyword evidence="1" id="KW-0812">Transmembrane</keyword>
<proteinExistence type="predicted"/>
<comment type="caution">
    <text evidence="2">The sequence shown here is derived from an EMBL/GenBank/DDBJ whole genome shotgun (WGS) entry which is preliminary data.</text>
</comment>
<keyword evidence="1" id="KW-0472">Membrane</keyword>
<feature type="transmembrane region" description="Helical" evidence="1">
    <location>
        <begin position="298"/>
        <end position="318"/>
    </location>
</feature>
<dbReference type="Proteomes" id="UP001147653">
    <property type="component" value="Unassembled WGS sequence"/>
</dbReference>
<reference evidence="2" key="1">
    <citation type="submission" date="2022-10" db="EMBL/GenBank/DDBJ databases">
        <title>The WGS of Solirubrobacter phytolaccae KCTC 29190.</title>
        <authorList>
            <person name="Jiang Z."/>
        </authorList>
    </citation>
    <scope>NUCLEOTIDE SEQUENCE</scope>
    <source>
        <strain evidence="2">KCTC 29190</strain>
    </source>
</reference>
<protein>
    <submittedName>
        <fullName evidence="2">Uncharacterized protein</fullName>
    </submittedName>
</protein>
<keyword evidence="3" id="KW-1185">Reference proteome</keyword>
<feature type="transmembrane region" description="Helical" evidence="1">
    <location>
        <begin position="330"/>
        <end position="348"/>
    </location>
</feature>
<sequence length="403" mass="43943">MGSLGLEARPTQHRRALELSAIALTPLVGFALLFAGGRATTALVTDFERAPLLWLTIASLAFSVAHVLTGNIGRWASVALEGRIVEFLLAREQFQAVYPVRERTASELIEERLPLKVRWARDTLEDLRPARWTRWTACTVSALVEASTVAVVVRDVIAGGRPSLWLVISGALALGVFSITWFDLARGQSRKWRQPRTVVRWGARYAPERLDTIIPSASVLAIVAGPLLLAYLIATAPGLSASQRVVAAGGGLLATDLVWDKRTLLRAGAWCALERRTVWISTVVAGVVARSWTFLRGLAFAGGAASLATWAIFLTASPAELAASPWLDELATLFVMLALGPVIILMGWRRPRAVHTVNGAELMDRYEDSALERRLGAMIHWARWLAIVSLLAALFVETGAYLR</sequence>
<evidence type="ECO:0000313" key="3">
    <source>
        <dbReference type="Proteomes" id="UP001147653"/>
    </source>
</evidence>
<feature type="transmembrane region" description="Helical" evidence="1">
    <location>
        <begin position="52"/>
        <end position="73"/>
    </location>
</feature>
<gene>
    <name evidence="2" type="ORF">OJ997_12650</name>
</gene>
<name>A0A9X3N7G6_9ACTN</name>
<keyword evidence="1" id="KW-1133">Transmembrane helix</keyword>
<dbReference type="AlphaFoldDB" id="A0A9X3N7G6"/>
<feature type="transmembrane region" description="Helical" evidence="1">
    <location>
        <begin position="164"/>
        <end position="182"/>
    </location>
</feature>
<dbReference type="EMBL" id="JAPDDP010000019">
    <property type="protein sequence ID" value="MDA0181148.1"/>
    <property type="molecule type" value="Genomic_DNA"/>
</dbReference>
<feature type="transmembrane region" description="Helical" evidence="1">
    <location>
        <begin position="21"/>
        <end position="40"/>
    </location>
</feature>
<feature type="transmembrane region" description="Helical" evidence="1">
    <location>
        <begin position="381"/>
        <end position="402"/>
    </location>
</feature>
<organism evidence="2 3">
    <name type="scientific">Solirubrobacter phytolaccae</name>
    <dbReference type="NCBI Taxonomy" id="1404360"/>
    <lineage>
        <taxon>Bacteria</taxon>
        <taxon>Bacillati</taxon>
        <taxon>Actinomycetota</taxon>
        <taxon>Thermoleophilia</taxon>
        <taxon>Solirubrobacterales</taxon>
        <taxon>Solirubrobacteraceae</taxon>
        <taxon>Solirubrobacter</taxon>
    </lineage>
</organism>
<accession>A0A9X3N7G6</accession>
<dbReference type="RefSeq" id="WP_270025459.1">
    <property type="nucleotide sequence ID" value="NZ_JAPDDP010000019.1"/>
</dbReference>
<evidence type="ECO:0000256" key="1">
    <source>
        <dbReference type="SAM" id="Phobius"/>
    </source>
</evidence>
<evidence type="ECO:0000313" key="2">
    <source>
        <dbReference type="EMBL" id="MDA0181148.1"/>
    </source>
</evidence>
<feature type="transmembrane region" description="Helical" evidence="1">
    <location>
        <begin position="213"/>
        <end position="234"/>
    </location>
</feature>